<evidence type="ECO:0000259" key="2">
    <source>
        <dbReference type="Pfam" id="PF11412"/>
    </source>
</evidence>
<name>A0A6L9MDY4_9HYPH</name>
<gene>
    <name evidence="3" type="ORF">GTW51_04495</name>
</gene>
<dbReference type="EMBL" id="JAAAMJ010000002">
    <property type="protein sequence ID" value="NDV85957.1"/>
    <property type="molecule type" value="Genomic_DNA"/>
</dbReference>
<dbReference type="Pfam" id="PF11412">
    <property type="entry name" value="DsbD_N"/>
    <property type="match status" value="1"/>
</dbReference>
<feature type="signal peptide" evidence="1">
    <location>
        <begin position="1"/>
        <end position="25"/>
    </location>
</feature>
<protein>
    <recommendedName>
        <fullName evidence="2">Thiol:disulfide interchange protein DsbD N-terminal domain-containing protein</fullName>
    </recommendedName>
</protein>
<comment type="caution">
    <text evidence="3">The sequence shown here is derived from an EMBL/GenBank/DDBJ whole genome shotgun (WGS) entry which is preliminary data.</text>
</comment>
<keyword evidence="1" id="KW-0732">Signal</keyword>
<feature type="chain" id="PRO_5026828089" description="Thiol:disulfide interchange protein DsbD N-terminal domain-containing protein" evidence="1">
    <location>
        <begin position="26"/>
        <end position="271"/>
    </location>
</feature>
<organism evidence="3 4">
    <name type="scientific">Aurantimonas aggregata</name>
    <dbReference type="NCBI Taxonomy" id="2047720"/>
    <lineage>
        <taxon>Bacteria</taxon>
        <taxon>Pseudomonadati</taxon>
        <taxon>Pseudomonadota</taxon>
        <taxon>Alphaproteobacteria</taxon>
        <taxon>Hyphomicrobiales</taxon>
        <taxon>Aurantimonadaceae</taxon>
        <taxon>Aurantimonas</taxon>
    </lineage>
</organism>
<dbReference type="AlphaFoldDB" id="A0A6L9MDY4"/>
<evidence type="ECO:0000313" key="3">
    <source>
        <dbReference type="EMBL" id="NDV85957.1"/>
    </source>
</evidence>
<evidence type="ECO:0000313" key="4">
    <source>
        <dbReference type="Proteomes" id="UP000476332"/>
    </source>
</evidence>
<accession>A0A6L9MDY4</accession>
<proteinExistence type="predicted"/>
<dbReference type="Proteomes" id="UP000476332">
    <property type="component" value="Unassembled WGS sequence"/>
</dbReference>
<dbReference type="RefSeq" id="WP_163042712.1">
    <property type="nucleotide sequence ID" value="NZ_JAAAMJ010000002.1"/>
</dbReference>
<keyword evidence="4" id="KW-1185">Reference proteome</keyword>
<sequence length="271" mass="27677">MRLLETCRFAATAIGILAAMGSAEARSVSAAEPMTVRLATAPAGADGSVRGALILDLAPGWKTYWVDPGASGIPPTIDFTATEGLAHADLHFPAPQRFGEGLARANGYRHSLAVAFVLAPETGAALGPVAASVLLGVCREICVPVQATLTTAEADSAAVQAAFSALPVRGEASALASATLSGDMLAVAITRPETDEADVSDHAADLFVAGPAGWYFDEPGAPARHGDELVFQVPVLERPRGETGPPERVDVVFTDNAGALEAKGLAVALSQ</sequence>
<feature type="domain" description="Thiol:disulfide interchange protein DsbD N-terminal" evidence="2">
    <location>
        <begin position="45"/>
        <end position="151"/>
    </location>
</feature>
<dbReference type="InterPro" id="IPR028250">
    <property type="entry name" value="DsbDN"/>
</dbReference>
<evidence type="ECO:0000256" key="1">
    <source>
        <dbReference type="SAM" id="SignalP"/>
    </source>
</evidence>
<reference evidence="3 4" key="1">
    <citation type="submission" date="2020-01" db="EMBL/GenBank/DDBJ databases">
        <title>Genomes of bacteria type strains.</title>
        <authorList>
            <person name="Chen J."/>
            <person name="Zhu S."/>
            <person name="Chen J."/>
        </authorList>
    </citation>
    <scope>NUCLEOTIDE SEQUENCE [LARGE SCALE GENOMIC DNA]</scope>
    <source>
        <strain evidence="3 4">KCTC 52919</strain>
    </source>
</reference>